<gene>
    <name evidence="1" type="ORF">NM688_g4871</name>
</gene>
<organism evidence="1 2">
    <name type="scientific">Phlebia brevispora</name>
    <dbReference type="NCBI Taxonomy" id="194682"/>
    <lineage>
        <taxon>Eukaryota</taxon>
        <taxon>Fungi</taxon>
        <taxon>Dikarya</taxon>
        <taxon>Basidiomycota</taxon>
        <taxon>Agaricomycotina</taxon>
        <taxon>Agaricomycetes</taxon>
        <taxon>Polyporales</taxon>
        <taxon>Meruliaceae</taxon>
        <taxon>Phlebia</taxon>
    </lineage>
</organism>
<dbReference type="EMBL" id="JANHOG010000847">
    <property type="protein sequence ID" value="KAJ3551166.1"/>
    <property type="molecule type" value="Genomic_DNA"/>
</dbReference>
<evidence type="ECO:0000313" key="2">
    <source>
        <dbReference type="Proteomes" id="UP001148662"/>
    </source>
</evidence>
<keyword evidence="2" id="KW-1185">Reference proteome</keyword>
<evidence type="ECO:0000313" key="1">
    <source>
        <dbReference type="EMBL" id="KAJ3551166.1"/>
    </source>
</evidence>
<sequence>MFAAMIACRWGSSTKASGSDSRTAGDTPQLEGIFSIFALCYIESVIMSKPRIAIVIYTMYGHIAKMAEAVKSGVESAGGTATIYQIPETLPQEVLDEMAKLLQKPAPPKPDYPYITPQELTNFDGYLLGVPIRFGNMPAQWKAFWDATGGLWGQGALHGKYAGVFVSTAGQGGGQELLVLMMLSTLAHHGITFVPLGFKNTFKLMGNLEEVRGGSPWGAGTFAAPTTIRQPSDLELEMATIQGKTFYEHLARQSNPTQHRRTITMAPATTTAQAAPPAEPAIEIPSTMDQLVAVLISTPDLSIVDKTFKKMEKDAREALLVSSLSTGEDPLSRLDVDTNTLGWLYILSARLSAQGAPAPQLSIIQLFCSRFKPEDARLAPERITMLAKGIVRAAGDDGLSLVVKPLRDLVIRYPPSSAHLTNLHPIFLNACVKTRNFAAALPVLTSPIYQVDTKISELSWNDNLLYHYAGGVAFGALKRWQEAEEFFEICVTAPAQTPASIQLEALKKLTLVQLILYGKPMSPPKYTNQLLIRNLKNSPYHNLARNYPQKRSTLVTTTTKDGETFTLLPVRLYPSGGKFPEVPRRPSLRPSAPQTPTRIDNP</sequence>
<protein>
    <submittedName>
        <fullName evidence="1">Uncharacterized protein</fullName>
    </submittedName>
</protein>
<comment type="caution">
    <text evidence="1">The sequence shown here is derived from an EMBL/GenBank/DDBJ whole genome shotgun (WGS) entry which is preliminary data.</text>
</comment>
<reference evidence="1" key="1">
    <citation type="submission" date="2022-07" db="EMBL/GenBank/DDBJ databases">
        <title>Genome Sequence of Phlebia brevispora.</title>
        <authorList>
            <person name="Buettner E."/>
        </authorList>
    </citation>
    <scope>NUCLEOTIDE SEQUENCE</scope>
    <source>
        <strain evidence="1">MPL23</strain>
    </source>
</reference>
<proteinExistence type="predicted"/>
<name>A0ACC1T1T1_9APHY</name>
<accession>A0ACC1T1T1</accession>
<dbReference type="Proteomes" id="UP001148662">
    <property type="component" value="Unassembled WGS sequence"/>
</dbReference>